<evidence type="ECO:0000313" key="1">
    <source>
        <dbReference type="EMBL" id="KAA6315932.1"/>
    </source>
</evidence>
<dbReference type="EMBL" id="SNRW01047208">
    <property type="protein sequence ID" value="KAA6315932.1"/>
    <property type="molecule type" value="Genomic_DNA"/>
</dbReference>
<dbReference type="SUPFAM" id="SSF48371">
    <property type="entry name" value="ARM repeat"/>
    <property type="match status" value="1"/>
</dbReference>
<proteinExistence type="predicted"/>
<protein>
    <submittedName>
        <fullName evidence="1">Uncharacterized protein</fullName>
    </submittedName>
</protein>
<accession>A0A5J4Q358</accession>
<comment type="caution">
    <text evidence="1">The sequence shown here is derived from an EMBL/GenBank/DDBJ whole genome shotgun (WGS) entry which is preliminary data.</text>
</comment>
<sequence>MSTYGGIEKLYSLFKRTEITKEIKDSTAICIGELFNQAKLPHSMRTGIISHLMSIVGDQDTWAQNQSSIQLGNLAQNSESNRNNEGN</sequence>
<dbReference type="OrthoDB" id="7537227at2759"/>
<dbReference type="InterPro" id="IPR016024">
    <property type="entry name" value="ARM-type_fold"/>
</dbReference>
<gene>
    <name evidence="1" type="ORF">EZS28_055338</name>
</gene>
<dbReference type="Proteomes" id="UP000324800">
    <property type="component" value="Unassembled WGS sequence"/>
</dbReference>
<evidence type="ECO:0000313" key="2">
    <source>
        <dbReference type="Proteomes" id="UP000324800"/>
    </source>
</evidence>
<reference evidence="1 2" key="1">
    <citation type="submission" date="2019-03" db="EMBL/GenBank/DDBJ databases">
        <title>Single cell metagenomics reveals metabolic interactions within the superorganism composed of flagellate Streblomastix strix and complex community of Bacteroidetes bacteria on its surface.</title>
        <authorList>
            <person name="Treitli S.C."/>
            <person name="Kolisko M."/>
            <person name="Husnik F."/>
            <person name="Keeling P."/>
            <person name="Hampl V."/>
        </authorList>
    </citation>
    <scope>NUCLEOTIDE SEQUENCE [LARGE SCALE GENOMIC DNA]</scope>
    <source>
        <strain evidence="1">ST1C</strain>
    </source>
</reference>
<name>A0A5J4Q358_9EUKA</name>
<organism evidence="1 2">
    <name type="scientific">Streblomastix strix</name>
    <dbReference type="NCBI Taxonomy" id="222440"/>
    <lineage>
        <taxon>Eukaryota</taxon>
        <taxon>Metamonada</taxon>
        <taxon>Preaxostyla</taxon>
        <taxon>Oxymonadida</taxon>
        <taxon>Streblomastigidae</taxon>
        <taxon>Streblomastix</taxon>
    </lineage>
</organism>
<dbReference type="AlphaFoldDB" id="A0A5J4Q358"/>